<dbReference type="InterPro" id="IPR000620">
    <property type="entry name" value="EamA_dom"/>
</dbReference>
<feature type="transmembrane region" description="Helical" evidence="6">
    <location>
        <begin position="12"/>
        <end position="36"/>
    </location>
</feature>
<feature type="transmembrane region" description="Helical" evidence="6">
    <location>
        <begin position="271"/>
        <end position="289"/>
    </location>
</feature>
<organism evidence="8 9">
    <name type="scientific">Kaistia terrae</name>
    <dbReference type="NCBI Taxonomy" id="537017"/>
    <lineage>
        <taxon>Bacteria</taxon>
        <taxon>Pseudomonadati</taxon>
        <taxon>Pseudomonadota</taxon>
        <taxon>Alphaproteobacteria</taxon>
        <taxon>Hyphomicrobiales</taxon>
        <taxon>Kaistiaceae</taxon>
        <taxon>Kaistia</taxon>
    </lineage>
</organism>
<reference evidence="9" key="1">
    <citation type="journal article" date="2019" name="Int. J. Syst. Evol. Microbiol.">
        <title>The Global Catalogue of Microorganisms (GCM) 10K type strain sequencing project: providing services to taxonomists for standard genome sequencing and annotation.</title>
        <authorList>
            <consortium name="The Broad Institute Genomics Platform"/>
            <consortium name="The Broad Institute Genome Sequencing Center for Infectious Disease"/>
            <person name="Wu L."/>
            <person name="Ma J."/>
        </authorList>
    </citation>
    <scope>NUCLEOTIDE SEQUENCE [LARGE SCALE GENOMIC DNA]</scope>
    <source>
        <strain evidence="9">KACC 12633</strain>
    </source>
</reference>
<evidence type="ECO:0000313" key="9">
    <source>
        <dbReference type="Proteomes" id="UP001596150"/>
    </source>
</evidence>
<accession>A0ABW0PQR8</accession>
<proteinExistence type="inferred from homology"/>
<dbReference type="PANTHER" id="PTHR32322:SF2">
    <property type="entry name" value="EAMA DOMAIN-CONTAINING PROTEIN"/>
    <property type="match status" value="1"/>
</dbReference>
<dbReference type="SUPFAM" id="SSF103481">
    <property type="entry name" value="Multidrug resistance efflux transporter EmrE"/>
    <property type="match status" value="2"/>
</dbReference>
<name>A0ABW0PQR8_9HYPH</name>
<evidence type="ECO:0000256" key="5">
    <source>
        <dbReference type="ARBA" id="ARBA00023136"/>
    </source>
</evidence>
<protein>
    <submittedName>
        <fullName evidence="8">DMT family transporter</fullName>
    </submittedName>
</protein>
<keyword evidence="5 6" id="KW-0472">Membrane</keyword>
<gene>
    <name evidence="8" type="ORF">ACFPP9_04365</name>
</gene>
<dbReference type="Pfam" id="PF00892">
    <property type="entry name" value="EamA"/>
    <property type="match status" value="2"/>
</dbReference>
<dbReference type="InterPro" id="IPR037185">
    <property type="entry name" value="EmrE-like"/>
</dbReference>
<feature type="domain" description="EamA" evidence="7">
    <location>
        <begin position="156"/>
        <end position="287"/>
    </location>
</feature>
<dbReference type="Proteomes" id="UP001596150">
    <property type="component" value="Unassembled WGS sequence"/>
</dbReference>
<evidence type="ECO:0000313" key="8">
    <source>
        <dbReference type="EMBL" id="MFC5514996.1"/>
    </source>
</evidence>
<feature type="transmembrane region" description="Helical" evidence="6">
    <location>
        <begin position="42"/>
        <end position="63"/>
    </location>
</feature>
<feature type="domain" description="EamA" evidence="7">
    <location>
        <begin position="13"/>
        <end position="139"/>
    </location>
</feature>
<feature type="transmembrane region" description="Helical" evidence="6">
    <location>
        <begin position="218"/>
        <end position="236"/>
    </location>
</feature>
<comment type="similarity">
    <text evidence="2">Belongs to the EamA transporter family.</text>
</comment>
<dbReference type="RefSeq" id="WP_266343006.1">
    <property type="nucleotide sequence ID" value="NZ_JAPKNH010000002.1"/>
</dbReference>
<keyword evidence="9" id="KW-1185">Reference proteome</keyword>
<evidence type="ECO:0000256" key="4">
    <source>
        <dbReference type="ARBA" id="ARBA00022989"/>
    </source>
</evidence>
<dbReference type="InterPro" id="IPR050638">
    <property type="entry name" value="AA-Vitamin_Transporters"/>
</dbReference>
<evidence type="ECO:0000256" key="3">
    <source>
        <dbReference type="ARBA" id="ARBA00022692"/>
    </source>
</evidence>
<feature type="transmembrane region" description="Helical" evidence="6">
    <location>
        <begin position="187"/>
        <end position="206"/>
    </location>
</feature>
<evidence type="ECO:0000256" key="6">
    <source>
        <dbReference type="SAM" id="Phobius"/>
    </source>
</evidence>
<feature type="transmembrane region" description="Helical" evidence="6">
    <location>
        <begin position="75"/>
        <end position="94"/>
    </location>
</feature>
<evidence type="ECO:0000259" key="7">
    <source>
        <dbReference type="Pfam" id="PF00892"/>
    </source>
</evidence>
<evidence type="ECO:0000256" key="1">
    <source>
        <dbReference type="ARBA" id="ARBA00004141"/>
    </source>
</evidence>
<evidence type="ECO:0000256" key="2">
    <source>
        <dbReference type="ARBA" id="ARBA00007362"/>
    </source>
</evidence>
<dbReference type="PANTHER" id="PTHR32322">
    <property type="entry name" value="INNER MEMBRANE TRANSPORTER"/>
    <property type="match status" value="1"/>
</dbReference>
<dbReference type="EMBL" id="JBHSML010000002">
    <property type="protein sequence ID" value="MFC5514996.1"/>
    <property type="molecule type" value="Genomic_DNA"/>
</dbReference>
<keyword evidence="3 6" id="KW-0812">Transmembrane</keyword>
<comment type="caution">
    <text evidence="8">The sequence shown here is derived from an EMBL/GenBank/DDBJ whole genome shotgun (WGS) entry which is preliminary data.</text>
</comment>
<sequence>MSPSSHPASRDLVGYALGLAGVVIFGATLPMTRIAVVTFSPWFITFGRAAVAGVLAALLLAVIRRPLPDRRLWPALVLGAICTTIGFPGFSSLAMQTVPASHGGVVLGVLPLATAVAASFINGERPSPVFWFWSLAGAAIVVAFTLRAGDASFGHGDLYLLLSCVAAATGYACFAKVTRSVGGWETISFALVLMLPVSIAASSFLWRDSYAAAPPEAIAAFAYVSLFSMFIGFFFWNAGLALGGVARVGQVQLLQSFVTLAISSLMLGETIGLETILFALAVVVIVMMGRRAAVARRPAPIAS</sequence>
<keyword evidence="4 6" id="KW-1133">Transmembrane helix</keyword>
<feature type="transmembrane region" description="Helical" evidence="6">
    <location>
        <begin position="100"/>
        <end position="121"/>
    </location>
</feature>
<feature type="transmembrane region" description="Helical" evidence="6">
    <location>
        <begin position="128"/>
        <end position="146"/>
    </location>
</feature>
<comment type="subcellular location">
    <subcellularLocation>
        <location evidence="1">Membrane</location>
        <topology evidence="1">Multi-pass membrane protein</topology>
    </subcellularLocation>
</comment>